<dbReference type="Gene3D" id="3.30.420.40">
    <property type="match status" value="1"/>
</dbReference>
<dbReference type="PANTHER" id="PTHR11937">
    <property type="entry name" value="ACTIN"/>
    <property type="match status" value="1"/>
</dbReference>
<proteinExistence type="predicted"/>
<evidence type="ECO:0000256" key="1">
    <source>
        <dbReference type="ARBA" id="ARBA00003520"/>
    </source>
</evidence>
<reference evidence="3" key="1">
    <citation type="submission" date="2025-08" db="UniProtKB">
        <authorList>
            <consortium name="RefSeq"/>
        </authorList>
    </citation>
    <scope>IDENTIFICATION</scope>
</reference>
<dbReference type="RefSeq" id="XP_012941161.2">
    <property type="nucleotide sequence ID" value="XM_013085707.2"/>
</dbReference>
<dbReference type="PRINTS" id="PR00190">
    <property type="entry name" value="ACTIN"/>
</dbReference>
<dbReference type="Gene3D" id="3.90.640.10">
    <property type="entry name" value="Actin, Chain A, domain 4"/>
    <property type="match status" value="1"/>
</dbReference>
<dbReference type="Pfam" id="PF00022">
    <property type="entry name" value="Actin"/>
    <property type="match status" value="1"/>
</dbReference>
<organism evidence="2 3">
    <name type="scientific">Aplysia californica</name>
    <name type="common">California sea hare</name>
    <dbReference type="NCBI Taxonomy" id="6500"/>
    <lineage>
        <taxon>Eukaryota</taxon>
        <taxon>Metazoa</taxon>
        <taxon>Spiralia</taxon>
        <taxon>Lophotrochozoa</taxon>
        <taxon>Mollusca</taxon>
        <taxon>Gastropoda</taxon>
        <taxon>Heterobranchia</taxon>
        <taxon>Euthyneura</taxon>
        <taxon>Tectipleura</taxon>
        <taxon>Aplysiida</taxon>
        <taxon>Aplysioidea</taxon>
        <taxon>Aplysiidae</taxon>
        <taxon>Aplysia</taxon>
    </lineage>
</organism>
<comment type="function">
    <text evidence="1">Actins are highly conserved proteins that are involved in various types of cell motility and are ubiquitously expressed in all eukaryotic cells.</text>
</comment>
<gene>
    <name evidence="3" type="primary">LOC101860033</name>
</gene>
<dbReference type="InterPro" id="IPR004000">
    <property type="entry name" value="Actin"/>
</dbReference>
<dbReference type="InterPro" id="IPR043129">
    <property type="entry name" value="ATPase_NBD"/>
</dbReference>
<dbReference type="Proteomes" id="UP000694888">
    <property type="component" value="Unplaced"/>
</dbReference>
<sequence>MLTEPVLNLKENRERTAGIMFETFRVPALCLGVRPVLALYASGTTTGVVLDSGHEKTHSLSVHDGQPLPSSIQTLALGGRDLTQHLRTLLQGRGHSLAGTAGLKVARDIKEKLCYVTENLQAKMNPTSAVTSQVI</sequence>
<accession>A0ABM1A5E3</accession>
<evidence type="ECO:0000313" key="3">
    <source>
        <dbReference type="RefSeq" id="XP_012941161.2"/>
    </source>
</evidence>
<dbReference type="GeneID" id="101860033"/>
<dbReference type="SUPFAM" id="SSF53067">
    <property type="entry name" value="Actin-like ATPase domain"/>
    <property type="match status" value="2"/>
</dbReference>
<name>A0ABM1A5E3_APLCA</name>
<keyword evidence="2" id="KW-1185">Reference proteome</keyword>
<protein>
    <submittedName>
        <fullName evidence="3">Actin-2</fullName>
    </submittedName>
</protein>
<evidence type="ECO:0000313" key="2">
    <source>
        <dbReference type="Proteomes" id="UP000694888"/>
    </source>
</evidence>